<keyword evidence="4" id="KW-1185">Reference proteome</keyword>
<name>A0A1J4KRT4_9EUKA</name>
<dbReference type="OrthoDB" id="10678004at2759"/>
<organism evidence="3 4">
    <name type="scientific">Tritrichomonas foetus</name>
    <dbReference type="NCBI Taxonomy" id="1144522"/>
    <lineage>
        <taxon>Eukaryota</taxon>
        <taxon>Metamonada</taxon>
        <taxon>Parabasalia</taxon>
        <taxon>Tritrichomonadida</taxon>
        <taxon>Tritrichomonadidae</taxon>
        <taxon>Tritrichomonas</taxon>
    </lineage>
</organism>
<feature type="compositionally biased region" description="Basic residues" evidence="2">
    <location>
        <begin position="264"/>
        <end position="282"/>
    </location>
</feature>
<gene>
    <name evidence="3" type="ORF">TRFO_15757</name>
</gene>
<keyword evidence="1" id="KW-0175">Coiled coil</keyword>
<dbReference type="VEuPathDB" id="TrichDB:TRFO_15757"/>
<dbReference type="EMBL" id="MLAK01000441">
    <property type="protein sequence ID" value="OHT13983.1"/>
    <property type="molecule type" value="Genomic_DNA"/>
</dbReference>
<evidence type="ECO:0000256" key="1">
    <source>
        <dbReference type="SAM" id="Coils"/>
    </source>
</evidence>
<evidence type="ECO:0000313" key="4">
    <source>
        <dbReference type="Proteomes" id="UP000179807"/>
    </source>
</evidence>
<reference evidence="3" key="1">
    <citation type="submission" date="2016-10" db="EMBL/GenBank/DDBJ databases">
        <authorList>
            <person name="Benchimol M."/>
            <person name="Almeida L.G."/>
            <person name="Vasconcelos A.T."/>
            <person name="Perreira-Neves A."/>
            <person name="Rosa I.A."/>
            <person name="Tasca T."/>
            <person name="Bogo M.R."/>
            <person name="de Souza W."/>
        </authorList>
    </citation>
    <scope>NUCLEOTIDE SEQUENCE [LARGE SCALE GENOMIC DNA]</scope>
    <source>
        <strain evidence="3">K</strain>
    </source>
</reference>
<dbReference type="Proteomes" id="UP000179807">
    <property type="component" value="Unassembled WGS sequence"/>
</dbReference>
<feature type="coiled-coil region" evidence="1">
    <location>
        <begin position="141"/>
        <end position="168"/>
    </location>
</feature>
<comment type="caution">
    <text evidence="3">The sequence shown here is derived from an EMBL/GenBank/DDBJ whole genome shotgun (WGS) entry which is preliminary data.</text>
</comment>
<protein>
    <submittedName>
        <fullName evidence="3">Uncharacterized protein</fullName>
    </submittedName>
</protein>
<proteinExistence type="predicted"/>
<evidence type="ECO:0000256" key="2">
    <source>
        <dbReference type="SAM" id="MobiDB-lite"/>
    </source>
</evidence>
<sequence>MDSSLLFSSLSIESDHKSTSKNQFNNNSISKNISDESLFAETEESNQNNTKGSVMRDGYQRLLAKIDTEIEQQKNETKNEHIQEIENKLLVEVREWINTWEECVMMATRVIPYHSIKAKDGTEQRSILVDVMKKLCKVALNVKESDEYKELKQKYKDDRKRLIKIESKCESLYSEVQKNRELIEKITRVNHESQKNHLSVFKQSTNHSFSDDDDTFLESLEKCKRLNREFSHKQTHNVPSSSISISESSSPIIEENLKIEQKEKQKKNQKAKKVEKKASNKTKKTDYSENLKRMMKIVSNLEKNYNEQKMGNEKFYNSESVSLEKLEKMHNSLIEVEHSVSNVSSTNGSRSKKSMYSDNSGYS</sequence>
<accession>A0A1J4KRT4</accession>
<dbReference type="GeneID" id="94833271"/>
<evidence type="ECO:0000313" key="3">
    <source>
        <dbReference type="EMBL" id="OHT13983.1"/>
    </source>
</evidence>
<feature type="region of interest" description="Disordered" evidence="2">
    <location>
        <begin position="262"/>
        <end position="288"/>
    </location>
</feature>
<feature type="region of interest" description="Disordered" evidence="2">
    <location>
        <begin position="339"/>
        <end position="363"/>
    </location>
</feature>
<dbReference type="AlphaFoldDB" id="A0A1J4KRT4"/>
<dbReference type="RefSeq" id="XP_068367119.1">
    <property type="nucleotide sequence ID" value="XM_068498567.1"/>
</dbReference>